<evidence type="ECO:0000256" key="1">
    <source>
        <dbReference type="SAM" id="MobiDB-lite"/>
    </source>
</evidence>
<dbReference type="AlphaFoldDB" id="A0A0R0GZK8"/>
<reference evidence="2" key="2">
    <citation type="submission" date="2018-07" db="EMBL/GenBank/DDBJ databases">
        <title>WGS assembly of Glycine max.</title>
        <authorList>
            <person name="Schmutz J."/>
            <person name="Cannon S."/>
            <person name="Schlueter J."/>
            <person name="Ma J."/>
            <person name="Mitros T."/>
            <person name="Nelson W."/>
            <person name="Hyten D."/>
            <person name="Song Q."/>
            <person name="Thelen J."/>
            <person name="Cheng J."/>
            <person name="Xu D."/>
            <person name="Hellsten U."/>
            <person name="May G."/>
            <person name="Yu Y."/>
            <person name="Sakurai T."/>
            <person name="Umezawa T."/>
            <person name="Bhattacharyya M."/>
            <person name="Sandhu D."/>
            <person name="Valliyodan B."/>
            <person name="Lindquist E."/>
            <person name="Peto M."/>
            <person name="Grant D."/>
            <person name="Shu S."/>
            <person name="Goodstein D."/>
            <person name="Barry K."/>
            <person name="Futrell-Griggs M."/>
            <person name="Abernathy B."/>
            <person name="Du J."/>
            <person name="Tian Z."/>
            <person name="Zhu L."/>
            <person name="Gill N."/>
            <person name="Joshi T."/>
            <person name="Libault M."/>
            <person name="Sethuraman A."/>
            <person name="Zhang X."/>
            <person name="Shinozaki K."/>
            <person name="Nguyen H."/>
            <person name="Wing R."/>
            <person name="Cregan P."/>
            <person name="Specht J."/>
            <person name="Grimwood J."/>
            <person name="Rokhsar D."/>
            <person name="Stacey G."/>
            <person name="Shoemaker R."/>
            <person name="Jackson S."/>
        </authorList>
    </citation>
    <scope>NUCLEOTIDE SEQUENCE</scope>
    <source>
        <tissue evidence="2">Callus</tissue>
    </source>
</reference>
<name>A0A0R0GZK8_SOYBN</name>
<evidence type="ECO:0000313" key="2">
    <source>
        <dbReference type="EMBL" id="KRH23857.1"/>
    </source>
</evidence>
<organism evidence="2">
    <name type="scientific">Glycine max</name>
    <name type="common">Soybean</name>
    <name type="synonym">Glycine hispida</name>
    <dbReference type="NCBI Taxonomy" id="3847"/>
    <lineage>
        <taxon>Eukaryota</taxon>
        <taxon>Viridiplantae</taxon>
        <taxon>Streptophyta</taxon>
        <taxon>Embryophyta</taxon>
        <taxon>Tracheophyta</taxon>
        <taxon>Spermatophyta</taxon>
        <taxon>Magnoliopsida</taxon>
        <taxon>eudicotyledons</taxon>
        <taxon>Gunneridae</taxon>
        <taxon>Pentapetalae</taxon>
        <taxon>rosids</taxon>
        <taxon>fabids</taxon>
        <taxon>Fabales</taxon>
        <taxon>Fabaceae</taxon>
        <taxon>Papilionoideae</taxon>
        <taxon>50 kb inversion clade</taxon>
        <taxon>NPAAA clade</taxon>
        <taxon>indigoferoid/millettioid clade</taxon>
        <taxon>Phaseoleae</taxon>
        <taxon>Glycine</taxon>
        <taxon>Glycine subgen. Soja</taxon>
    </lineage>
</organism>
<gene>
    <name evidence="2" type="ORF">GLYMA_12G007400</name>
</gene>
<proteinExistence type="predicted"/>
<dbReference type="EMBL" id="CM000845">
    <property type="protein sequence ID" value="KRH23857.1"/>
    <property type="molecule type" value="Genomic_DNA"/>
</dbReference>
<feature type="compositionally biased region" description="Basic and acidic residues" evidence="1">
    <location>
        <begin position="43"/>
        <end position="52"/>
    </location>
</feature>
<feature type="region of interest" description="Disordered" evidence="1">
    <location>
        <begin position="25"/>
        <end position="52"/>
    </location>
</feature>
<sequence length="52" mass="6061">MVKCFDFFLSLNFGKMTKLLVWRTDKPQDDMPQTPNSQVTIVSRDHPRGGNY</sequence>
<reference evidence="2" key="1">
    <citation type="journal article" date="2010" name="Nature">
        <title>Genome sequence of the palaeopolyploid soybean.</title>
        <authorList>
            <person name="Schmutz J."/>
            <person name="Cannon S.B."/>
            <person name="Schlueter J."/>
            <person name="Ma J."/>
            <person name="Mitros T."/>
            <person name="Nelson W."/>
            <person name="Hyten D.L."/>
            <person name="Song Q."/>
            <person name="Thelen J.J."/>
            <person name="Cheng J."/>
            <person name="Xu D."/>
            <person name="Hellsten U."/>
            <person name="May G.D."/>
            <person name="Yu Y."/>
            <person name="Sakurai T."/>
            <person name="Umezawa T."/>
            <person name="Bhattacharyya M.K."/>
            <person name="Sandhu D."/>
            <person name="Valliyodan B."/>
            <person name="Lindquist E."/>
            <person name="Peto M."/>
            <person name="Grant D."/>
            <person name="Shu S."/>
            <person name="Goodstein D."/>
            <person name="Barry K."/>
            <person name="Futrell-Griggs M."/>
            <person name="Abernathy B."/>
            <person name="Du J."/>
            <person name="Tian Z."/>
            <person name="Zhu L."/>
            <person name="Gill N."/>
            <person name="Joshi T."/>
            <person name="Libault M."/>
            <person name="Sethuraman A."/>
            <person name="Zhang X.-C."/>
            <person name="Shinozaki K."/>
            <person name="Nguyen H.T."/>
            <person name="Wing R.A."/>
            <person name="Cregan P."/>
            <person name="Specht J."/>
            <person name="Grimwood J."/>
            <person name="Rokhsar D."/>
            <person name="Stacey G."/>
            <person name="Shoemaker R.C."/>
            <person name="Jackson S.A."/>
        </authorList>
    </citation>
    <scope>NUCLEOTIDE SEQUENCE [LARGE SCALE GENOMIC DNA]</scope>
    <source>
        <tissue evidence="2">Callus</tissue>
    </source>
</reference>
<accession>A0A0R0GZK8</accession>
<protein>
    <submittedName>
        <fullName evidence="2">Uncharacterized protein</fullName>
    </submittedName>
</protein>
<feature type="compositionally biased region" description="Polar residues" evidence="1">
    <location>
        <begin position="31"/>
        <end position="41"/>
    </location>
</feature>